<accession>A0A8D5ALQ9</accession>
<dbReference type="NCBIfam" id="NF041591">
    <property type="entry name" value="CxxC_VVA0879"/>
    <property type="match status" value="1"/>
</dbReference>
<dbReference type="RefSeq" id="WP_156302784.1">
    <property type="nucleotide sequence ID" value="NZ_AP019782.1"/>
</dbReference>
<dbReference type="EMBL" id="AP019782">
    <property type="protein sequence ID" value="BBL70365.1"/>
    <property type="molecule type" value="Genomic_DNA"/>
</dbReference>
<dbReference type="AlphaFoldDB" id="A0A8D5ALQ9"/>
<evidence type="ECO:0000313" key="1">
    <source>
        <dbReference type="EMBL" id="BBL70365.1"/>
    </source>
</evidence>
<evidence type="ECO:0000313" key="2">
    <source>
        <dbReference type="Proteomes" id="UP000824988"/>
    </source>
</evidence>
<dbReference type="Proteomes" id="UP000824988">
    <property type="component" value="Chromosome"/>
</dbReference>
<organism evidence="1 2">
    <name type="scientific">Methylogaea oryzae</name>
    <dbReference type="NCBI Taxonomy" id="1295382"/>
    <lineage>
        <taxon>Bacteria</taxon>
        <taxon>Pseudomonadati</taxon>
        <taxon>Pseudomonadota</taxon>
        <taxon>Gammaproteobacteria</taxon>
        <taxon>Methylococcales</taxon>
        <taxon>Methylococcaceae</taxon>
        <taxon>Methylogaea</taxon>
    </lineage>
</organism>
<proteinExistence type="predicted"/>
<protein>
    <submittedName>
        <fullName evidence="1">Uncharacterized protein</fullName>
    </submittedName>
</protein>
<sequence>MEQRAPIALADWFAHGEARFGKDHKHWRFVCPSCGHVQTPGDFERYGADQNLAYLNCIGRYDGKHADVRMGTKPGPCNYTSGGLFNINPVPVSGTDGNVIRVFEFEEIP</sequence>
<gene>
    <name evidence="1" type="ORF">MoryE10_09710</name>
</gene>
<keyword evidence="2" id="KW-1185">Reference proteome</keyword>
<reference evidence="1" key="1">
    <citation type="submission" date="2019-06" db="EMBL/GenBank/DDBJ databases">
        <title>Complete genome sequence of Methylogaea oryzae strain JCM16910.</title>
        <authorList>
            <person name="Asakawa S."/>
        </authorList>
    </citation>
    <scope>NUCLEOTIDE SEQUENCE</scope>
    <source>
        <strain evidence="1">E10</strain>
    </source>
</reference>
<dbReference type="KEGG" id="moz:MoryE10_09710"/>
<name>A0A8D5ALQ9_9GAMM</name>
<dbReference type="InterPro" id="IPR048166">
    <property type="entry name" value="VVA0879-like"/>
</dbReference>